<organism evidence="2 4">
    <name type="scientific">Nocardiopsis tropica</name>
    <dbReference type="NCBI Taxonomy" id="109330"/>
    <lineage>
        <taxon>Bacteria</taxon>
        <taxon>Bacillati</taxon>
        <taxon>Actinomycetota</taxon>
        <taxon>Actinomycetes</taxon>
        <taxon>Streptosporangiales</taxon>
        <taxon>Nocardiopsidaceae</taxon>
        <taxon>Nocardiopsis</taxon>
    </lineage>
</organism>
<dbReference type="Proteomes" id="UP001348641">
    <property type="component" value="Unassembled WGS sequence"/>
</dbReference>
<sequence length="66" mass="6912">MRTAAKITMTALFAAGLLGMGTGAALAGEKGSDIEAYEACTSQQSFLGLINLDLNLLNQCIANYNR</sequence>
<dbReference type="Proteomes" id="UP001432401">
    <property type="component" value="Unassembled WGS sequence"/>
</dbReference>
<feature type="chain" id="PRO_5045032718" evidence="1">
    <location>
        <begin position="28"/>
        <end position="66"/>
    </location>
</feature>
<dbReference type="EMBL" id="JBEQNB010000011">
    <property type="protein sequence ID" value="MES0836190.1"/>
    <property type="molecule type" value="Genomic_DNA"/>
</dbReference>
<evidence type="ECO:0000313" key="2">
    <source>
        <dbReference type="EMBL" id="MEE2055339.1"/>
    </source>
</evidence>
<reference evidence="3 5" key="2">
    <citation type="submission" date="2024-06" db="EMBL/GenBank/DDBJ databases">
        <authorList>
            <person name="Bataeva Y.V."/>
            <person name="Grigorian L.N."/>
            <person name="Solomentsev V.I."/>
        </authorList>
    </citation>
    <scope>NUCLEOTIDE SEQUENCE [LARGE SCALE GENOMIC DNA]</scope>
    <source>
        <strain evidence="3">SCPM-O-B-12605</strain>
        <strain evidence="5">SCPM-O-B-12605 (RCAM04882)</strain>
    </source>
</reference>
<comment type="caution">
    <text evidence="2">The sequence shown here is derived from an EMBL/GenBank/DDBJ whole genome shotgun (WGS) entry which is preliminary data.</text>
</comment>
<evidence type="ECO:0000313" key="3">
    <source>
        <dbReference type="EMBL" id="MES0836190.1"/>
    </source>
</evidence>
<gene>
    <name evidence="3" type="ORF">ABUK86_20595</name>
    <name evidence="2" type="ORF">Q8A49_33070</name>
</gene>
<name>A0ABU7L1D1_9ACTN</name>
<evidence type="ECO:0000313" key="4">
    <source>
        <dbReference type="Proteomes" id="UP001348641"/>
    </source>
</evidence>
<keyword evidence="5" id="KW-1185">Reference proteome</keyword>
<dbReference type="EMBL" id="JAUUCC010000170">
    <property type="protein sequence ID" value="MEE2055339.1"/>
    <property type="molecule type" value="Genomic_DNA"/>
</dbReference>
<keyword evidence="1" id="KW-0732">Signal</keyword>
<reference evidence="2 4" key="1">
    <citation type="submission" date="2023-07" db="EMBL/GenBank/DDBJ databases">
        <authorList>
            <person name="Girao M."/>
            <person name="Carvalho M.F."/>
        </authorList>
    </citation>
    <scope>NUCLEOTIDE SEQUENCE [LARGE SCALE GENOMIC DNA]</scope>
    <source>
        <strain evidence="2 4">66/93</strain>
    </source>
</reference>
<proteinExistence type="predicted"/>
<accession>A0ABU7L1D1</accession>
<dbReference type="RefSeq" id="WP_267949033.1">
    <property type="nucleotide sequence ID" value="NZ_BAAAJA010000043.1"/>
</dbReference>
<evidence type="ECO:0000256" key="1">
    <source>
        <dbReference type="SAM" id="SignalP"/>
    </source>
</evidence>
<protein>
    <submittedName>
        <fullName evidence="2">Uncharacterized protein</fullName>
    </submittedName>
</protein>
<evidence type="ECO:0000313" key="5">
    <source>
        <dbReference type="Proteomes" id="UP001432401"/>
    </source>
</evidence>
<feature type="signal peptide" evidence="1">
    <location>
        <begin position="1"/>
        <end position="27"/>
    </location>
</feature>